<comment type="caution">
    <text evidence="3">The sequence shown here is derived from an EMBL/GenBank/DDBJ whole genome shotgun (WGS) entry which is preliminary data.</text>
</comment>
<organism evidence="3 4">
    <name type="scientific">Aequorivita lipolytica</name>
    <dbReference type="NCBI Taxonomy" id="153267"/>
    <lineage>
        <taxon>Bacteria</taxon>
        <taxon>Pseudomonadati</taxon>
        <taxon>Bacteroidota</taxon>
        <taxon>Flavobacteriia</taxon>
        <taxon>Flavobacteriales</taxon>
        <taxon>Flavobacteriaceae</taxon>
        <taxon>Aequorivita</taxon>
    </lineage>
</organism>
<dbReference type="Gene3D" id="2.120.10.30">
    <property type="entry name" value="TolB, C-terminal domain"/>
    <property type="match status" value="1"/>
</dbReference>
<evidence type="ECO:0000256" key="1">
    <source>
        <dbReference type="ARBA" id="ARBA00022729"/>
    </source>
</evidence>
<dbReference type="NCBIfam" id="TIGR04183">
    <property type="entry name" value="Por_Secre_tail"/>
    <property type="match status" value="1"/>
</dbReference>
<dbReference type="Proteomes" id="UP000321945">
    <property type="component" value="Unassembled WGS sequence"/>
</dbReference>
<name>A0A5C6YL42_9FLAO</name>
<feature type="domain" description="Secretion system C-terminal sorting" evidence="2">
    <location>
        <begin position="381"/>
        <end position="448"/>
    </location>
</feature>
<dbReference type="EMBL" id="VORU01000018">
    <property type="protein sequence ID" value="TXD67976.1"/>
    <property type="molecule type" value="Genomic_DNA"/>
</dbReference>
<evidence type="ECO:0000313" key="4">
    <source>
        <dbReference type="Proteomes" id="UP000321945"/>
    </source>
</evidence>
<dbReference type="SUPFAM" id="SSF101898">
    <property type="entry name" value="NHL repeat"/>
    <property type="match status" value="1"/>
</dbReference>
<evidence type="ECO:0000313" key="3">
    <source>
        <dbReference type="EMBL" id="TXD67976.1"/>
    </source>
</evidence>
<sequence>MLTMKKTTLIKNLIALLLVLTIGSISAQERIAVIQDSQVKLLDAANGDLVNPSFITLDSGTPKALIQVDDEIWITYQLGDKIERYDLEGNILSTIDTGMDNIRGLGIVNGTEVWVCNSGTNNGAPGDAIIRFDFNGNNLGSFPITPQSDSPFDIIDRGNGEVYISYSGSDNIERRDYSGTFLGNIVEPGVVSFIQQIEIEEPGVILAAVFSVISGGNQNGLYRFSETDGSIIDFWNLGNLRGVAKLGDGDILWSSGAGVSKLNPVTGVSVLISGGSAQYFGRLNLDGCTTPATPTGNAMQSFVQGATLADIVVDPTDVTWFATEDDAINNENALPLNTVLVDGETYYAVNIVDGCLSNPFAVTVTVTLSVTEFNDANFSFYPNPTADILTLKYTAVISEISISNLLGQNISELRPNSSEVALDLSFLPKGIYLITVKAVENSRTIKIIKE</sequence>
<keyword evidence="1" id="KW-0732">Signal</keyword>
<accession>A0A5C6YL42</accession>
<dbReference type="InterPro" id="IPR011042">
    <property type="entry name" value="6-blade_b-propeller_TolB-like"/>
</dbReference>
<keyword evidence="4" id="KW-1185">Reference proteome</keyword>
<dbReference type="InterPro" id="IPR026444">
    <property type="entry name" value="Secre_tail"/>
</dbReference>
<reference evidence="3 4" key="1">
    <citation type="submission" date="2019-08" db="EMBL/GenBank/DDBJ databases">
        <title>Genome of Aequorivita lipolytica Y10-2 (type strain).</title>
        <authorList>
            <person name="Bowman J.P."/>
        </authorList>
    </citation>
    <scope>NUCLEOTIDE SEQUENCE [LARGE SCALE GENOMIC DNA]</scope>
    <source>
        <strain evidence="3 4">Y10-2</strain>
    </source>
</reference>
<gene>
    <name evidence="3" type="ORF">ESV24_14390</name>
</gene>
<dbReference type="AlphaFoldDB" id="A0A5C6YL42"/>
<dbReference type="OrthoDB" id="1232764at2"/>
<dbReference type="Pfam" id="PF18962">
    <property type="entry name" value="Por_Secre_tail"/>
    <property type="match status" value="1"/>
</dbReference>
<protein>
    <submittedName>
        <fullName evidence="3">T9SS type A sorting domain-containing protein</fullName>
    </submittedName>
</protein>
<evidence type="ECO:0000259" key="2">
    <source>
        <dbReference type="Pfam" id="PF18962"/>
    </source>
</evidence>
<proteinExistence type="predicted"/>